<evidence type="ECO:0000259" key="8">
    <source>
        <dbReference type="Pfam" id="PF05698"/>
    </source>
</evidence>
<evidence type="ECO:0000259" key="7">
    <source>
        <dbReference type="Pfam" id="PF05697"/>
    </source>
</evidence>
<dbReference type="OrthoDB" id="3366at2759"/>
<evidence type="ECO:0000256" key="5">
    <source>
        <dbReference type="ARBA" id="ARBA00023186"/>
    </source>
</evidence>
<protein>
    <recommendedName>
        <fullName evidence="3">peptidylprolyl isomerase</fullName>
        <ecNumber evidence="3">5.2.1.8</ecNumber>
    </recommendedName>
</protein>
<dbReference type="InterPro" id="IPR005215">
    <property type="entry name" value="Trig_fac"/>
</dbReference>
<dbReference type="PANTHER" id="PTHR30560">
    <property type="entry name" value="TRIGGER FACTOR CHAPERONE AND PEPTIDYL-PROLYL CIS/TRANS ISOMERASE"/>
    <property type="match status" value="1"/>
</dbReference>
<evidence type="ECO:0000256" key="4">
    <source>
        <dbReference type="ARBA" id="ARBA00023110"/>
    </source>
</evidence>
<dbReference type="InterPro" id="IPR036611">
    <property type="entry name" value="Trigger_fac_ribosome-bd_sf"/>
</dbReference>
<dbReference type="Gene3D" id="3.30.70.1050">
    <property type="entry name" value="Trigger factor ribosome-binding domain"/>
    <property type="match status" value="1"/>
</dbReference>
<gene>
    <name evidence="9" type="ORF">HYH03_014975</name>
</gene>
<dbReference type="Proteomes" id="UP000612055">
    <property type="component" value="Unassembled WGS sequence"/>
</dbReference>
<dbReference type="InterPro" id="IPR008880">
    <property type="entry name" value="Trigger_fac_C"/>
</dbReference>
<evidence type="ECO:0000313" key="10">
    <source>
        <dbReference type="Proteomes" id="UP000612055"/>
    </source>
</evidence>
<evidence type="ECO:0000256" key="2">
    <source>
        <dbReference type="ARBA" id="ARBA00005464"/>
    </source>
</evidence>
<dbReference type="InterPro" id="IPR037041">
    <property type="entry name" value="Trigger_fac_C_sf"/>
</dbReference>
<evidence type="ECO:0000256" key="3">
    <source>
        <dbReference type="ARBA" id="ARBA00013194"/>
    </source>
</evidence>
<dbReference type="EC" id="5.2.1.8" evidence="3"/>
<dbReference type="GO" id="GO:0043335">
    <property type="term" value="P:protein unfolding"/>
    <property type="evidence" value="ECO:0007669"/>
    <property type="project" value="TreeGrafter"/>
</dbReference>
<keyword evidence="4" id="KW-0697">Rotamase</keyword>
<dbReference type="EMBL" id="JAEHOE010000113">
    <property type="protein sequence ID" value="KAG2486398.1"/>
    <property type="molecule type" value="Genomic_DNA"/>
</dbReference>
<comment type="catalytic activity">
    <reaction evidence="1">
        <text>[protein]-peptidylproline (omega=180) = [protein]-peptidylproline (omega=0)</text>
        <dbReference type="Rhea" id="RHEA:16237"/>
        <dbReference type="Rhea" id="RHEA-COMP:10747"/>
        <dbReference type="Rhea" id="RHEA-COMP:10748"/>
        <dbReference type="ChEBI" id="CHEBI:83833"/>
        <dbReference type="ChEBI" id="CHEBI:83834"/>
        <dbReference type="EC" id="5.2.1.8"/>
    </reaction>
</comment>
<feature type="domain" description="Trigger factor ribosome-binding bacterial" evidence="7">
    <location>
        <begin position="82"/>
        <end position="221"/>
    </location>
</feature>
<dbReference type="Gene3D" id="1.10.3120.10">
    <property type="entry name" value="Trigger factor, C-terminal domain"/>
    <property type="match status" value="1"/>
</dbReference>
<dbReference type="AlphaFoldDB" id="A0A835XP68"/>
<dbReference type="SUPFAM" id="SSF102735">
    <property type="entry name" value="Trigger factor ribosome-binding domain"/>
    <property type="match status" value="1"/>
</dbReference>
<dbReference type="InterPro" id="IPR027304">
    <property type="entry name" value="Trigger_fact/SurA_dom_sf"/>
</dbReference>
<dbReference type="PANTHER" id="PTHR30560:SF3">
    <property type="entry name" value="TRIGGER FACTOR-LIKE PROTEIN TIG, CHLOROPLASTIC"/>
    <property type="match status" value="1"/>
</dbReference>
<evidence type="ECO:0000256" key="1">
    <source>
        <dbReference type="ARBA" id="ARBA00000971"/>
    </source>
</evidence>
<reference evidence="9" key="1">
    <citation type="journal article" date="2020" name="bioRxiv">
        <title>Comparative genomics of Chlamydomonas.</title>
        <authorList>
            <person name="Craig R.J."/>
            <person name="Hasan A.R."/>
            <person name="Ness R.W."/>
            <person name="Keightley P.D."/>
        </authorList>
    </citation>
    <scope>NUCLEOTIDE SEQUENCE</scope>
    <source>
        <strain evidence="9">CCAP 11/70</strain>
    </source>
</reference>
<dbReference type="GO" id="GO:0051083">
    <property type="term" value="P:'de novo' cotranslational protein folding"/>
    <property type="evidence" value="ECO:0007669"/>
    <property type="project" value="TreeGrafter"/>
</dbReference>
<keyword evidence="10" id="KW-1185">Reference proteome</keyword>
<organism evidence="9 10">
    <name type="scientific">Edaphochlamys debaryana</name>
    <dbReference type="NCBI Taxonomy" id="47281"/>
    <lineage>
        <taxon>Eukaryota</taxon>
        <taxon>Viridiplantae</taxon>
        <taxon>Chlorophyta</taxon>
        <taxon>core chlorophytes</taxon>
        <taxon>Chlorophyceae</taxon>
        <taxon>CS clade</taxon>
        <taxon>Chlamydomonadales</taxon>
        <taxon>Chlamydomonadales incertae sedis</taxon>
        <taxon>Edaphochlamys</taxon>
    </lineage>
</organism>
<accession>A0A835XP68</accession>
<dbReference type="SUPFAM" id="SSF109998">
    <property type="entry name" value="Triger factor/SurA peptide-binding domain-like"/>
    <property type="match status" value="1"/>
</dbReference>
<dbReference type="GO" id="GO:0003755">
    <property type="term" value="F:peptidyl-prolyl cis-trans isomerase activity"/>
    <property type="evidence" value="ECO:0007669"/>
    <property type="project" value="UniProtKB-KW"/>
</dbReference>
<keyword evidence="5" id="KW-0143">Chaperone</keyword>
<dbReference type="SUPFAM" id="SSF54534">
    <property type="entry name" value="FKBP-like"/>
    <property type="match status" value="1"/>
</dbReference>
<comment type="similarity">
    <text evidence="2">Belongs to the FKBP-type PPIase family. Tig subfamily.</text>
</comment>
<evidence type="ECO:0000313" key="9">
    <source>
        <dbReference type="EMBL" id="KAG2486398.1"/>
    </source>
</evidence>
<comment type="caution">
    <text evidence="9">The sequence shown here is derived from an EMBL/GenBank/DDBJ whole genome shotgun (WGS) entry which is preliminary data.</text>
</comment>
<feature type="domain" description="Trigger factor C-terminal" evidence="8">
    <location>
        <begin position="365"/>
        <end position="496"/>
    </location>
</feature>
<name>A0A835XP68_9CHLO</name>
<dbReference type="Gene3D" id="3.10.50.40">
    <property type="match status" value="1"/>
</dbReference>
<keyword evidence="6" id="KW-0413">Isomerase</keyword>
<dbReference type="InterPro" id="IPR008881">
    <property type="entry name" value="Trigger_fac_ribosome-bd_bac"/>
</dbReference>
<dbReference type="GO" id="GO:0044183">
    <property type="term" value="F:protein folding chaperone"/>
    <property type="evidence" value="ECO:0007669"/>
    <property type="project" value="TreeGrafter"/>
</dbReference>
<dbReference type="InterPro" id="IPR046357">
    <property type="entry name" value="PPIase_dom_sf"/>
</dbReference>
<dbReference type="Pfam" id="PF05697">
    <property type="entry name" value="Trigger_N"/>
    <property type="match status" value="1"/>
</dbReference>
<dbReference type="Pfam" id="PF05698">
    <property type="entry name" value="Trigger_C"/>
    <property type="match status" value="1"/>
</dbReference>
<proteinExistence type="inferred from homology"/>
<dbReference type="GO" id="GO:0043022">
    <property type="term" value="F:ribosome binding"/>
    <property type="evidence" value="ECO:0007669"/>
    <property type="project" value="TreeGrafter"/>
</dbReference>
<sequence>MLAYKQHVLHSSSRRPAGAIAPAVSSRRSSVLPQAPAQLATARPLAASPAPCAGPAASRRALRVCAAAAKGEKALGPLNVAVAVEELSAIRRVARVTVPAAAVKEVFKRGVKRAERDVIGQLRGWQAGKPLPLSMVITQLGGQDKFKAYCLEELLLAALPEAVDKARAGKAVDPASVEIPPSEFPAMLAAYDPAKDFAFTAQYEVAPPLAWRTPLDEISVTIKDSGDFATDAAAADDLIRQFRKQHGFSRVVASRGLQLGDTLVMDLQVTNKSTGQALPGLTHSRFSFDTEKDVLGITQGMLGMKAGESRSFTHTLPEDYDVEFWQGLPVQVAVKVHEMFEWTLPEFDDAYVAQHHAGQWTGAKEMREALIAQTAIKRVSELDKQLEDAVVKAVADAVDVPEVSPRMVEALGERQFQAQLLQMIEDRIGSREDVEKLATEEMAAEFIRERRKDLEDQVKFNLAVDEIFASRGLALDEEAVKAEAELRIRQMQVLEASKLVYPQYWWGELGLDGKRVAPTPADVEASVKQQLSQAAEAVLVDLSRRFPPVKVLEASKLVYPQYWWGELGLDGKRVAPTPADVEAKLATLKEYYGVSKPAPSISGFAGAGPSNGEQLTPLLDFEKLFEQRALFASEAPEQATIVMDAAANGAKLPKGTFVAFWQSMTQSRWVADGCSEYVRLAKLVATIVPGSVEAERLFSTMSYIKDSQRNKLQQRHLALAMVGTEFDREELMEDVRETVKSVTVIEWLKDNVRRVVIPYNGTEADAVSTGQEGGRQPVAA</sequence>
<evidence type="ECO:0000256" key="6">
    <source>
        <dbReference type="ARBA" id="ARBA00023235"/>
    </source>
</evidence>
<dbReference type="GO" id="GO:0015031">
    <property type="term" value="P:protein transport"/>
    <property type="evidence" value="ECO:0007669"/>
    <property type="project" value="InterPro"/>
</dbReference>